<protein>
    <submittedName>
        <fullName evidence="5">Outer membrane protein assembly factor BamE</fullName>
    </submittedName>
</protein>
<organism evidence="5 6">
    <name type="scientific">Hoeflea prorocentri</name>
    <dbReference type="NCBI Taxonomy" id="1922333"/>
    <lineage>
        <taxon>Bacteria</taxon>
        <taxon>Pseudomonadati</taxon>
        <taxon>Pseudomonadota</taxon>
        <taxon>Alphaproteobacteria</taxon>
        <taxon>Hyphomicrobiales</taxon>
        <taxon>Rhizobiaceae</taxon>
        <taxon>Hoeflea</taxon>
    </lineage>
</organism>
<evidence type="ECO:0000256" key="1">
    <source>
        <dbReference type="ARBA" id="ARBA00022729"/>
    </source>
</evidence>
<keyword evidence="3" id="KW-0998">Cell outer membrane</keyword>
<dbReference type="InterPro" id="IPR037873">
    <property type="entry name" value="BamE-like"/>
</dbReference>
<dbReference type="GO" id="GO:1990063">
    <property type="term" value="C:Bam protein complex"/>
    <property type="evidence" value="ECO:0007669"/>
    <property type="project" value="TreeGrafter"/>
</dbReference>
<dbReference type="Pfam" id="PF04355">
    <property type="entry name" value="BamE"/>
    <property type="match status" value="1"/>
</dbReference>
<keyword evidence="2" id="KW-0472">Membrane</keyword>
<dbReference type="InterPro" id="IPR026592">
    <property type="entry name" value="BamE"/>
</dbReference>
<evidence type="ECO:0000313" key="5">
    <source>
        <dbReference type="EMBL" id="MDA5399035.1"/>
    </source>
</evidence>
<evidence type="ECO:0000259" key="4">
    <source>
        <dbReference type="Pfam" id="PF04355"/>
    </source>
</evidence>
<name>A0A9X3UI39_9HYPH</name>
<evidence type="ECO:0000256" key="2">
    <source>
        <dbReference type="ARBA" id="ARBA00023136"/>
    </source>
</evidence>
<comment type="caution">
    <text evidence="5">The sequence shown here is derived from an EMBL/GenBank/DDBJ whole genome shotgun (WGS) entry which is preliminary data.</text>
</comment>
<proteinExistence type="predicted"/>
<gene>
    <name evidence="5" type="ORF">OQ273_10670</name>
</gene>
<feature type="domain" description="Outer membrane protein assembly factor BamE" evidence="4">
    <location>
        <begin position="22"/>
        <end position="97"/>
    </location>
</feature>
<dbReference type="EMBL" id="JAPJZI010000001">
    <property type="protein sequence ID" value="MDA5399035.1"/>
    <property type="molecule type" value="Genomic_DNA"/>
</dbReference>
<keyword evidence="6" id="KW-1185">Reference proteome</keyword>
<dbReference type="PANTHER" id="PTHR37482">
    <property type="entry name" value="OUTER MEMBRANE PROTEIN ASSEMBLY FACTOR BAME"/>
    <property type="match status" value="1"/>
</dbReference>
<dbReference type="Proteomes" id="UP001151234">
    <property type="component" value="Unassembled WGS sequence"/>
</dbReference>
<sequence length="152" mass="16218">MALGLSAAVLSGCNTSETFTQGYVVDSETLELVPPGSSKEQVLLSLGTPTTKGDYGQETFYYISQKRVRNAMFMKPRLVDQSILAVYFDDEGTVSSISNYTLEDGKVFDTIHRTTPTGGKEETFLSRALSSVGSSGQAGARQIITGGNNSGL</sequence>
<keyword evidence="1" id="KW-0732">Signal</keyword>
<evidence type="ECO:0000313" key="6">
    <source>
        <dbReference type="Proteomes" id="UP001151234"/>
    </source>
</evidence>
<dbReference type="AlphaFoldDB" id="A0A9X3UI39"/>
<reference evidence="5" key="1">
    <citation type="submission" date="2022-11" db="EMBL/GenBank/DDBJ databases">
        <title>Draft genome sequence of Hoeflea poritis E7-10 and Hoeflea prorocentri PM5-8, separated from scleractinian coral Porites lutea and marine dinoflagellate.</title>
        <authorList>
            <person name="Zhang G."/>
            <person name="Wei Q."/>
            <person name="Cai L."/>
        </authorList>
    </citation>
    <scope>NUCLEOTIDE SEQUENCE</scope>
    <source>
        <strain evidence="5">PM5-8</strain>
    </source>
</reference>
<dbReference type="InterPro" id="IPR007450">
    <property type="entry name" value="BamE_dom"/>
</dbReference>
<dbReference type="GO" id="GO:0030674">
    <property type="term" value="F:protein-macromolecule adaptor activity"/>
    <property type="evidence" value="ECO:0007669"/>
    <property type="project" value="TreeGrafter"/>
</dbReference>
<accession>A0A9X3UI39</accession>
<dbReference type="PANTHER" id="PTHR37482:SF1">
    <property type="entry name" value="OUTER MEMBRANE PROTEIN ASSEMBLY FACTOR BAME"/>
    <property type="match status" value="1"/>
</dbReference>
<dbReference type="GO" id="GO:0043165">
    <property type="term" value="P:Gram-negative-bacterium-type cell outer membrane assembly"/>
    <property type="evidence" value="ECO:0007669"/>
    <property type="project" value="TreeGrafter"/>
</dbReference>
<dbReference type="Gene3D" id="3.30.1450.10">
    <property type="match status" value="1"/>
</dbReference>
<dbReference type="GO" id="GO:0051205">
    <property type="term" value="P:protein insertion into membrane"/>
    <property type="evidence" value="ECO:0007669"/>
    <property type="project" value="TreeGrafter"/>
</dbReference>
<evidence type="ECO:0000256" key="3">
    <source>
        <dbReference type="ARBA" id="ARBA00023237"/>
    </source>
</evidence>